<gene>
    <name evidence="1" type="ORF">NCTC7908_01652</name>
</gene>
<proteinExistence type="predicted"/>
<evidence type="ECO:0000313" key="2">
    <source>
        <dbReference type="Proteomes" id="UP000248741"/>
    </source>
</evidence>
<sequence>MSVLKNFTQKCPDQATQAQKTPIPSNFAGKLVGIGVVKLKCLVVTSWWQKLA</sequence>
<name>A0ABD7MU68_CORUL</name>
<dbReference type="AlphaFoldDB" id="A0ABD7MU68"/>
<dbReference type="EMBL" id="LS483400">
    <property type="protein sequence ID" value="SQG52194.1"/>
    <property type="molecule type" value="Genomic_DNA"/>
</dbReference>
<accession>A0ABD7MU68</accession>
<organism evidence="1 2">
    <name type="scientific">Corynebacterium ulcerans</name>
    <dbReference type="NCBI Taxonomy" id="65058"/>
    <lineage>
        <taxon>Bacteria</taxon>
        <taxon>Bacillati</taxon>
        <taxon>Actinomycetota</taxon>
        <taxon>Actinomycetes</taxon>
        <taxon>Mycobacteriales</taxon>
        <taxon>Corynebacteriaceae</taxon>
        <taxon>Corynebacterium</taxon>
    </lineage>
</organism>
<reference evidence="1 2" key="1">
    <citation type="submission" date="2018-06" db="EMBL/GenBank/DDBJ databases">
        <authorList>
            <consortium name="Pathogen Informatics"/>
            <person name="Doyle S."/>
        </authorList>
    </citation>
    <scope>NUCLEOTIDE SEQUENCE [LARGE SCALE GENOMIC DNA]</scope>
    <source>
        <strain evidence="1 2">NCTC7908</strain>
    </source>
</reference>
<evidence type="ECO:0000313" key="1">
    <source>
        <dbReference type="EMBL" id="SQG52194.1"/>
    </source>
</evidence>
<protein>
    <submittedName>
        <fullName evidence="1">Uncharacterized protein</fullName>
    </submittedName>
</protein>
<dbReference type="Proteomes" id="UP000248741">
    <property type="component" value="Chromosome 1"/>
</dbReference>